<dbReference type="InterPro" id="IPR036942">
    <property type="entry name" value="Beta-barrel_TonB_sf"/>
</dbReference>
<dbReference type="Proteomes" id="UP001501508">
    <property type="component" value="Unassembled WGS sequence"/>
</dbReference>
<dbReference type="EMBL" id="BAABEY010000036">
    <property type="protein sequence ID" value="GAA4446637.1"/>
    <property type="molecule type" value="Genomic_DNA"/>
</dbReference>
<evidence type="ECO:0000259" key="9">
    <source>
        <dbReference type="SMART" id="SM00965"/>
    </source>
</evidence>
<reference evidence="11" key="1">
    <citation type="journal article" date="2019" name="Int. J. Syst. Evol. Microbiol.">
        <title>The Global Catalogue of Microorganisms (GCM) 10K type strain sequencing project: providing services to taxonomists for standard genome sequencing and annotation.</title>
        <authorList>
            <consortium name="The Broad Institute Genomics Platform"/>
            <consortium name="The Broad Institute Genome Sequencing Center for Infectious Disease"/>
            <person name="Wu L."/>
            <person name="Ma J."/>
        </authorList>
    </citation>
    <scope>NUCLEOTIDE SEQUENCE [LARGE SCALE GENOMIC DNA]</scope>
    <source>
        <strain evidence="11">JCM 31920</strain>
    </source>
</reference>
<keyword evidence="6 7" id="KW-0998">Cell outer membrane</keyword>
<protein>
    <submittedName>
        <fullName evidence="10">TonB-dependent receptor</fullName>
    </submittedName>
</protein>
<dbReference type="InterPro" id="IPR023997">
    <property type="entry name" value="TonB-dep_OMP_SusC/RagA_CS"/>
</dbReference>
<feature type="domain" description="Secretin/TonB short N-terminal" evidence="9">
    <location>
        <begin position="46"/>
        <end position="96"/>
    </location>
</feature>
<feature type="chain" id="PRO_5046336206" evidence="8">
    <location>
        <begin position="18"/>
        <end position="1112"/>
    </location>
</feature>
<evidence type="ECO:0000256" key="7">
    <source>
        <dbReference type="PROSITE-ProRule" id="PRU01360"/>
    </source>
</evidence>
<gene>
    <name evidence="10" type="ORF">GCM10023091_40120</name>
</gene>
<dbReference type="Gene3D" id="2.40.170.20">
    <property type="entry name" value="TonB-dependent receptor, beta-barrel domain"/>
    <property type="match status" value="1"/>
</dbReference>
<keyword evidence="2 7" id="KW-0813">Transport</keyword>
<dbReference type="InterPro" id="IPR012910">
    <property type="entry name" value="Plug_dom"/>
</dbReference>
<dbReference type="PROSITE" id="PS52016">
    <property type="entry name" value="TONB_DEPENDENT_REC_3"/>
    <property type="match status" value="1"/>
</dbReference>
<keyword evidence="3 7" id="KW-1134">Transmembrane beta strand</keyword>
<keyword evidence="4 7" id="KW-0812">Transmembrane</keyword>
<dbReference type="InterPro" id="IPR011662">
    <property type="entry name" value="Secretin/TonB_short_N"/>
</dbReference>
<dbReference type="Gene3D" id="2.170.130.10">
    <property type="entry name" value="TonB-dependent receptor, plug domain"/>
    <property type="match status" value="1"/>
</dbReference>
<evidence type="ECO:0000256" key="5">
    <source>
        <dbReference type="ARBA" id="ARBA00023136"/>
    </source>
</evidence>
<evidence type="ECO:0000256" key="1">
    <source>
        <dbReference type="ARBA" id="ARBA00004571"/>
    </source>
</evidence>
<evidence type="ECO:0000256" key="2">
    <source>
        <dbReference type="ARBA" id="ARBA00022448"/>
    </source>
</evidence>
<dbReference type="Gene3D" id="2.60.40.1120">
    <property type="entry name" value="Carboxypeptidase-like, regulatory domain"/>
    <property type="match status" value="1"/>
</dbReference>
<keyword evidence="8" id="KW-0732">Signal</keyword>
<comment type="subcellular location">
    <subcellularLocation>
        <location evidence="1 7">Cell outer membrane</location>
        <topology evidence="1 7">Multi-pass membrane protein</topology>
    </subcellularLocation>
</comment>
<comment type="caution">
    <text evidence="10">The sequence shown here is derived from an EMBL/GenBank/DDBJ whole genome shotgun (WGS) entry which is preliminary data.</text>
</comment>
<dbReference type="Pfam" id="PF13715">
    <property type="entry name" value="CarbopepD_reg_2"/>
    <property type="match status" value="1"/>
</dbReference>
<dbReference type="InterPro" id="IPR008969">
    <property type="entry name" value="CarboxyPept-like_regulatory"/>
</dbReference>
<evidence type="ECO:0000313" key="10">
    <source>
        <dbReference type="EMBL" id="GAA4446637.1"/>
    </source>
</evidence>
<dbReference type="SUPFAM" id="SSF49464">
    <property type="entry name" value="Carboxypeptidase regulatory domain-like"/>
    <property type="match status" value="1"/>
</dbReference>
<dbReference type="InterPro" id="IPR023996">
    <property type="entry name" value="TonB-dep_OMP_SusC/RagA"/>
</dbReference>
<dbReference type="SMART" id="SM00965">
    <property type="entry name" value="STN"/>
    <property type="match status" value="1"/>
</dbReference>
<dbReference type="InterPro" id="IPR039426">
    <property type="entry name" value="TonB-dep_rcpt-like"/>
</dbReference>
<dbReference type="SUPFAM" id="SSF56935">
    <property type="entry name" value="Porins"/>
    <property type="match status" value="1"/>
</dbReference>
<organism evidence="10 11">
    <name type="scientific">Ravibacter arvi</name>
    <dbReference type="NCBI Taxonomy" id="2051041"/>
    <lineage>
        <taxon>Bacteria</taxon>
        <taxon>Pseudomonadati</taxon>
        <taxon>Bacteroidota</taxon>
        <taxon>Cytophagia</taxon>
        <taxon>Cytophagales</taxon>
        <taxon>Spirosomataceae</taxon>
        <taxon>Ravibacter</taxon>
    </lineage>
</organism>
<keyword evidence="10" id="KW-0675">Receptor</keyword>
<feature type="signal peptide" evidence="8">
    <location>
        <begin position="1"/>
        <end position="17"/>
    </location>
</feature>
<comment type="similarity">
    <text evidence="7">Belongs to the TonB-dependent receptor family.</text>
</comment>
<evidence type="ECO:0000256" key="6">
    <source>
        <dbReference type="ARBA" id="ARBA00023237"/>
    </source>
</evidence>
<name>A0ABP8MB53_9BACT</name>
<keyword evidence="11" id="KW-1185">Reference proteome</keyword>
<evidence type="ECO:0000256" key="8">
    <source>
        <dbReference type="SAM" id="SignalP"/>
    </source>
</evidence>
<dbReference type="Pfam" id="PF07660">
    <property type="entry name" value="STN"/>
    <property type="match status" value="1"/>
</dbReference>
<evidence type="ECO:0000313" key="11">
    <source>
        <dbReference type="Proteomes" id="UP001501508"/>
    </source>
</evidence>
<dbReference type="NCBIfam" id="TIGR04057">
    <property type="entry name" value="SusC_RagA_signa"/>
    <property type="match status" value="1"/>
</dbReference>
<dbReference type="InterPro" id="IPR037066">
    <property type="entry name" value="Plug_dom_sf"/>
</dbReference>
<proteinExistence type="inferred from homology"/>
<evidence type="ECO:0000256" key="4">
    <source>
        <dbReference type="ARBA" id="ARBA00022692"/>
    </source>
</evidence>
<sequence>MKLIIAFLTLALVQAGATGYSQKVTLTGRNTSVESIFRTIEKQTGYVFFYDSADIRSKKISVNLREVSLAEALEKCFAELPLTYRIIGKTIAVRKKDKKTAGRAESTQLTELTAPATLPVQQALSPLQQELKALPLPAFRRISGKVTDENGESLPGVNILIKGTQQGTTTDADGNFRIDVQNEGNILVFSFVGYITQEVLAEGRSTLNITLETDNKALQEVVVVGYGTMKKNDLTGSIVTANLNAFKEAPNTNILQSIKGSIPGLTIGQTNQAGAEPSIQIRGRNTINGNAAVLIVLDGIIYNGRLGDINPADIESVNILKDASSKAIYGAQAANGVILITTRSKSKDKKPTITYTTYLATQTPTSRMRLRNAEEKKRIIRDIYYLKSYLGPDYTEPNPAWDFAQTELVPENLKGIENGTDFDWWNALSNPGFLTDHALSLNGATEKTSYYLSGGFTKQKGFLMNDNYRRNSIRINLSTAVTDWLTIGANTFGSFTNYSGIYPNMYAMKLTSPFVKPWDDQGDLVVYPTGATNIINPFLSAQADNKDIKNRFNGTFYGIVKLPFVEGLTYRLNYSNDYLVESYFNSNRYESNLTGFVTKNSQTRLDRTIDNILSYDNRFGDHGISATLVAGYRKNEFESTVGQGSNLSNLSLSYNSLQQATIQQIYSGAWKESFLYQMGRFNYNYRNTYLLTATLRRDGFSGFSQDNKFALFPSVGLAWVLSNHPFLEIPKVDLLKLRASYGLNGNMTSRYSSLARVTTADASKYVFGDGATSLGQSLTSLSNKNLQWEKTKGLNVGLDFGLLNNRIGGSIEYYSTTTTDLLWNIVIPQITGFSSIASNVGKIKNSGLEVILSATPVKSGNFEWNVNANFARNNNKIVSLLGEDKNKDGREDDLTGSNLFIGKSIGTVYHYQIQGIWQLNDEIMTGYYPGAYRVVDQDNDGKITADKDRVFLGRTEPAYSIGLQNEMIYKNFSFRFFINTIQGGKNGYLGENTPANVESTGNFANLNTFNYDLWSVSNPTGKYAVGWSVPQINPTPYYARNFVRLQDVSLAYDLGSAIVNKIGAKHLKVFASGKNLVTLTKWDGWDPETGQGINSDAYPVLKSFTLGLELSF</sequence>
<dbReference type="Pfam" id="PF07715">
    <property type="entry name" value="Plug"/>
    <property type="match status" value="1"/>
</dbReference>
<dbReference type="NCBIfam" id="TIGR04056">
    <property type="entry name" value="OMP_RagA_SusC"/>
    <property type="match status" value="1"/>
</dbReference>
<accession>A0ABP8MB53</accession>
<evidence type="ECO:0000256" key="3">
    <source>
        <dbReference type="ARBA" id="ARBA00022452"/>
    </source>
</evidence>
<keyword evidence="5 7" id="KW-0472">Membrane</keyword>